<dbReference type="Pfam" id="PF00884">
    <property type="entry name" value="Sulfatase"/>
    <property type="match status" value="1"/>
</dbReference>
<evidence type="ECO:0000256" key="1">
    <source>
        <dbReference type="SAM" id="SignalP"/>
    </source>
</evidence>
<dbReference type="SUPFAM" id="SSF56988">
    <property type="entry name" value="Anthrax protective antigen"/>
    <property type="match status" value="1"/>
</dbReference>
<dbReference type="InterPro" id="IPR011658">
    <property type="entry name" value="PA14_dom"/>
</dbReference>
<dbReference type="PANTHER" id="PTHR43751">
    <property type="entry name" value="SULFATASE"/>
    <property type="match status" value="1"/>
</dbReference>
<dbReference type="Pfam" id="PF07691">
    <property type="entry name" value="PA14"/>
    <property type="match status" value="1"/>
</dbReference>
<dbReference type="InterPro" id="IPR037524">
    <property type="entry name" value="PA14/GLEYA"/>
</dbReference>
<dbReference type="EMBL" id="JACATN010000004">
    <property type="protein sequence ID" value="MBT2162650.1"/>
    <property type="molecule type" value="Genomic_DNA"/>
</dbReference>
<feature type="signal peptide" evidence="1">
    <location>
        <begin position="1"/>
        <end position="24"/>
    </location>
</feature>
<dbReference type="InterPro" id="IPR000917">
    <property type="entry name" value="Sulfatase_N"/>
</dbReference>
<dbReference type="Proteomes" id="UP000740413">
    <property type="component" value="Unassembled WGS sequence"/>
</dbReference>
<feature type="domain" description="PA14" evidence="2">
    <location>
        <begin position="563"/>
        <end position="700"/>
    </location>
</feature>
<accession>A0ABS5WHJ6</accession>
<dbReference type="InterPro" id="IPR052701">
    <property type="entry name" value="GAG_Ulvan_Degrading_Sulfatases"/>
</dbReference>
<dbReference type="PANTHER" id="PTHR43751:SF3">
    <property type="entry name" value="SULFATASE N-TERMINAL DOMAIN-CONTAINING PROTEIN"/>
    <property type="match status" value="1"/>
</dbReference>
<evidence type="ECO:0000259" key="2">
    <source>
        <dbReference type="PROSITE" id="PS51820"/>
    </source>
</evidence>
<dbReference type="Gene3D" id="3.90.182.10">
    <property type="entry name" value="Toxin - Anthrax Protective Antigen,domain 1"/>
    <property type="match status" value="1"/>
</dbReference>
<evidence type="ECO:0000313" key="4">
    <source>
        <dbReference type="Proteomes" id="UP000740413"/>
    </source>
</evidence>
<organism evidence="3 4">
    <name type="scientific">Zobellia barbeyronii</name>
    <dbReference type="NCBI Taxonomy" id="2748009"/>
    <lineage>
        <taxon>Bacteria</taxon>
        <taxon>Pseudomonadati</taxon>
        <taxon>Bacteroidota</taxon>
        <taxon>Flavobacteriia</taxon>
        <taxon>Flavobacteriales</taxon>
        <taxon>Flavobacteriaceae</taxon>
        <taxon>Zobellia</taxon>
    </lineage>
</organism>
<sequence>MSHLKTSLHFLTIILFSTVFCSFAQQEPKPTKTDEATKKPNIIYILTDDLGYGDIGAFFQNQRKETDDRSEPYALTPQLDKMASEGAMLTNHYTAAPVCAPSRSSVLLGVSQGHANVRDGQFDKALADNNTLGNVMQRAGYKTAAIGKWGLQGASKWSENGDSWPAHPNNRGFEYYYGYMRHSDGHEHYPVEGVYRGKKEVYENKNEVSKGLDKCYTGDLWTAVAKKWIVEQVKDKKESEPFFMYLAFDTPHAVLELATQAYPEGGGLNGGLQWVGKPGNMINTASGEVDSFIHPDYANVTYDHDKDPSTPEVAWPDVYKRYASSTRRIDNEVGDLLQLLKDLNIDENTLVIFNSDNGPSMESYLEEKYAADFFNSFGPFDGIKRDVLEGGERTPLIARWPNKIPANLVIESPSISYDWLPTFTEAAGYTAPANSDGVSLLPSLTGKGKQQESLIYVEYNQGGKTPEYEEFSPNNRGRLRKQMQMMREGDIVGLRYNIQGADDDFEFYNVVEDNHQTLNLATLPNMEALQVQMKERVLQVRMPDKNAARPYDNASVSAVSPHNLSSGLKWTAFENSAPWLPKVDNLTPIANGKLKTPTLKEIETKGDVFLFEGFIKVPTEGSYTFSLSSSSNAFVRIHEASVIDADYGYEAGSVKEGTMKLKAGYHPIRIYSKKKTGVQNTLDLQWSGPSIEKGNIPESAFYSKN</sequence>
<feature type="chain" id="PRO_5046111266" evidence="1">
    <location>
        <begin position="25"/>
        <end position="705"/>
    </location>
</feature>
<proteinExistence type="predicted"/>
<keyword evidence="1" id="KW-0732">Signal</keyword>
<gene>
    <name evidence="3" type="ORF">HW347_15375</name>
</gene>
<dbReference type="RefSeq" id="WP_214612644.1">
    <property type="nucleotide sequence ID" value="NZ_JACATN010000004.1"/>
</dbReference>
<dbReference type="Gene3D" id="3.40.720.10">
    <property type="entry name" value="Alkaline Phosphatase, subunit A"/>
    <property type="match status" value="1"/>
</dbReference>
<dbReference type="SMART" id="SM00758">
    <property type="entry name" value="PA14"/>
    <property type="match status" value="1"/>
</dbReference>
<protein>
    <submittedName>
        <fullName evidence="3">Sulfatase-like hydrolase/transferase</fullName>
    </submittedName>
</protein>
<keyword evidence="4" id="KW-1185">Reference proteome</keyword>
<evidence type="ECO:0000313" key="3">
    <source>
        <dbReference type="EMBL" id="MBT2162650.1"/>
    </source>
</evidence>
<name>A0ABS5WHJ6_9FLAO</name>
<dbReference type="PROSITE" id="PS51820">
    <property type="entry name" value="PA14"/>
    <property type="match status" value="1"/>
</dbReference>
<comment type="caution">
    <text evidence="3">The sequence shown here is derived from an EMBL/GenBank/DDBJ whole genome shotgun (WGS) entry which is preliminary data.</text>
</comment>
<dbReference type="SUPFAM" id="SSF53649">
    <property type="entry name" value="Alkaline phosphatase-like"/>
    <property type="match status" value="1"/>
</dbReference>
<dbReference type="InterPro" id="IPR017850">
    <property type="entry name" value="Alkaline_phosphatase_core_sf"/>
</dbReference>
<reference evidence="4" key="1">
    <citation type="submission" date="2023-07" db="EMBL/GenBank/DDBJ databases">
        <title>Zobellia barbeyronii sp. nov., a new marine flavobacterium, isolated from green and red algae.</title>
        <authorList>
            <person name="Nedashkovskaya O.I."/>
            <person name="Otstavnykh N."/>
            <person name="Zhukova N."/>
            <person name="Guzev K."/>
            <person name="Chausova V."/>
            <person name="Tekutyeva L."/>
            <person name="Mikhailov V."/>
            <person name="Isaeva M."/>
        </authorList>
    </citation>
    <scope>NUCLEOTIDE SEQUENCE [LARGE SCALE GENOMIC DNA]</scope>
    <source>
        <strain evidence="4">KMM 6746</strain>
    </source>
</reference>